<dbReference type="AlphaFoldDB" id="A0A5B9MR51"/>
<keyword evidence="3" id="KW-1185">Reference proteome</keyword>
<accession>A0A5B9MR51</accession>
<evidence type="ECO:0000313" key="2">
    <source>
        <dbReference type="EMBL" id="QEG02731.1"/>
    </source>
</evidence>
<keyword evidence="1" id="KW-1133">Transmembrane helix</keyword>
<dbReference type="EMBL" id="CP036264">
    <property type="protein sequence ID" value="QEG02731.1"/>
    <property type="molecule type" value="Genomic_DNA"/>
</dbReference>
<organism evidence="2 3">
    <name type="scientific">Stieleria maiorica</name>
    <dbReference type="NCBI Taxonomy" id="2795974"/>
    <lineage>
        <taxon>Bacteria</taxon>
        <taxon>Pseudomonadati</taxon>
        <taxon>Planctomycetota</taxon>
        <taxon>Planctomycetia</taxon>
        <taxon>Pirellulales</taxon>
        <taxon>Pirellulaceae</taxon>
        <taxon>Stieleria</taxon>
    </lineage>
</organism>
<dbReference type="InterPro" id="IPR015943">
    <property type="entry name" value="WD40/YVTN_repeat-like_dom_sf"/>
</dbReference>
<dbReference type="Proteomes" id="UP000321353">
    <property type="component" value="Chromosome"/>
</dbReference>
<dbReference type="Pfam" id="PF07676">
    <property type="entry name" value="PD40"/>
    <property type="match status" value="1"/>
</dbReference>
<sequence>MNSTASASGKGRSPLSMLRFAVISIAVLALVVWMILPPMETLRFQKYNLESTRALTLPLISLPDVGPRPVLAFSADGQSAAFISTRAAEDDEGQQTQITVIDVPSGTAKAGPLVISNSRTPPSLEFSRDGNFLAAAGATEVRVWDLRDSREVTTITLPDVRLQSRRYVAVSPDGSRVATSVQEPDQDPGIWVFECETGLPLIEMERTAGTANDDRFVFHPSENQLIGPADSDGDQSHLCVWDIGSGKIVHEVIGHEDCQTLAYTFSRNHDRVAVAMYHGSREYYPYVTTVFDSASWTPVTKIDNGNYVFWMALHPDGTHLSLVDGSGEAALWSADSGIRLQNFQLGLPSATAFDPDGGLLLVRNADDQPDTASIVTLRVTDGATE</sequence>
<evidence type="ECO:0000256" key="1">
    <source>
        <dbReference type="SAM" id="Phobius"/>
    </source>
</evidence>
<dbReference type="Gene3D" id="2.130.10.10">
    <property type="entry name" value="YVTN repeat-like/Quinoprotein amine dehydrogenase"/>
    <property type="match status" value="2"/>
</dbReference>
<keyword evidence="1" id="KW-0812">Transmembrane</keyword>
<evidence type="ECO:0008006" key="4">
    <source>
        <dbReference type="Google" id="ProtNLM"/>
    </source>
</evidence>
<dbReference type="PANTHER" id="PTHR47197">
    <property type="entry name" value="PROTEIN NIRF"/>
    <property type="match status" value="1"/>
</dbReference>
<feature type="transmembrane region" description="Helical" evidence="1">
    <location>
        <begin position="17"/>
        <end position="36"/>
    </location>
</feature>
<dbReference type="InterPro" id="IPR051200">
    <property type="entry name" value="Host-pathogen_enzymatic-act"/>
</dbReference>
<gene>
    <name evidence="2" type="ORF">Mal15_68520</name>
</gene>
<protein>
    <recommendedName>
        <fullName evidence="4">Translocation protein TolB</fullName>
    </recommendedName>
</protein>
<evidence type="ECO:0000313" key="3">
    <source>
        <dbReference type="Proteomes" id="UP000321353"/>
    </source>
</evidence>
<dbReference type="InterPro" id="IPR011659">
    <property type="entry name" value="WD40"/>
</dbReference>
<dbReference type="KEGG" id="smam:Mal15_68520"/>
<dbReference type="SUPFAM" id="SSF69322">
    <property type="entry name" value="Tricorn protease domain 2"/>
    <property type="match status" value="1"/>
</dbReference>
<dbReference type="PANTHER" id="PTHR47197:SF3">
    <property type="entry name" value="DIHYDRO-HEME D1 DEHYDROGENASE"/>
    <property type="match status" value="1"/>
</dbReference>
<keyword evidence="1" id="KW-0472">Membrane</keyword>
<proteinExistence type="predicted"/>
<name>A0A5B9MR51_9BACT</name>
<reference evidence="2 3" key="1">
    <citation type="submission" date="2019-02" db="EMBL/GenBank/DDBJ databases">
        <title>Planctomycetal bacteria perform biofilm scaping via a novel small molecule.</title>
        <authorList>
            <person name="Jeske O."/>
            <person name="Boedeker C."/>
            <person name="Wiegand S."/>
            <person name="Breitling P."/>
            <person name="Kallscheuer N."/>
            <person name="Jogler M."/>
            <person name="Rohde M."/>
            <person name="Petersen J."/>
            <person name="Medema M.H."/>
            <person name="Surup F."/>
            <person name="Jogler C."/>
        </authorList>
    </citation>
    <scope>NUCLEOTIDE SEQUENCE [LARGE SCALE GENOMIC DNA]</scope>
    <source>
        <strain evidence="2 3">Mal15</strain>
    </source>
</reference>
<dbReference type="RefSeq" id="WP_147871630.1">
    <property type="nucleotide sequence ID" value="NZ_CP036264.1"/>
</dbReference>